<proteinExistence type="predicted"/>
<dbReference type="KEGG" id="slia:HA039_01295"/>
<keyword evidence="4" id="KW-1185">Reference proteome</keyword>
<organism evidence="3 4">
    <name type="scientific">Streptomyces liangshanensis</name>
    <dbReference type="NCBI Taxonomy" id="2717324"/>
    <lineage>
        <taxon>Bacteria</taxon>
        <taxon>Bacillati</taxon>
        <taxon>Actinomycetota</taxon>
        <taxon>Actinomycetes</taxon>
        <taxon>Kitasatosporales</taxon>
        <taxon>Streptomycetaceae</taxon>
        <taxon>Streptomyces</taxon>
    </lineage>
</organism>
<keyword evidence="2" id="KW-0472">Membrane</keyword>
<protein>
    <submittedName>
        <fullName evidence="3">Uncharacterized protein</fullName>
    </submittedName>
</protein>
<name>A0A6G9GS88_9ACTN</name>
<feature type="transmembrane region" description="Helical" evidence="2">
    <location>
        <begin position="20"/>
        <end position="39"/>
    </location>
</feature>
<dbReference type="AlphaFoldDB" id="A0A6G9GS88"/>
<gene>
    <name evidence="3" type="ORF">HA039_01295</name>
</gene>
<evidence type="ECO:0000313" key="4">
    <source>
        <dbReference type="Proteomes" id="UP000501179"/>
    </source>
</evidence>
<feature type="region of interest" description="Disordered" evidence="1">
    <location>
        <begin position="126"/>
        <end position="153"/>
    </location>
</feature>
<dbReference type="Proteomes" id="UP000501179">
    <property type="component" value="Chromosome"/>
</dbReference>
<evidence type="ECO:0000256" key="2">
    <source>
        <dbReference type="SAM" id="Phobius"/>
    </source>
</evidence>
<keyword evidence="2" id="KW-1133">Transmembrane helix</keyword>
<dbReference type="EMBL" id="CP050177">
    <property type="protein sequence ID" value="QIQ01112.1"/>
    <property type="molecule type" value="Genomic_DNA"/>
</dbReference>
<keyword evidence="2" id="KW-0812">Transmembrane</keyword>
<evidence type="ECO:0000256" key="1">
    <source>
        <dbReference type="SAM" id="MobiDB-lite"/>
    </source>
</evidence>
<accession>A0A6G9GS88</accession>
<feature type="compositionally biased region" description="Low complexity" evidence="1">
    <location>
        <begin position="131"/>
        <end position="148"/>
    </location>
</feature>
<reference evidence="3 4" key="1">
    <citation type="submission" date="2020-03" db="EMBL/GenBank/DDBJ databases">
        <title>A novel species.</title>
        <authorList>
            <person name="Gao J."/>
        </authorList>
    </citation>
    <scope>NUCLEOTIDE SEQUENCE [LARGE SCALE GENOMIC DNA]</scope>
    <source>
        <strain evidence="3 4">QMT-12</strain>
    </source>
</reference>
<sequence length="202" mass="20596">MVDAPVTRRPPAPPSRSTRWAVAGILLVVLALTVGWSLADGALDDDEPVRDNTELVLGPGDDTLVLRVVGEGWQLSKAGSDTGSGLSLSRDGVDFTASYVAVPLTTTADAGELWPGLRRIQSAVDSDSVLGPPTTATSAGGAPGATGTLRRDGRAGRAAVWVSPGQDYAVEITVLAEPDADPGALSDGLAQSREVAFPGAVL</sequence>
<evidence type="ECO:0000313" key="3">
    <source>
        <dbReference type="EMBL" id="QIQ01112.1"/>
    </source>
</evidence>
<dbReference type="RefSeq" id="WP_167022480.1">
    <property type="nucleotide sequence ID" value="NZ_CP050177.1"/>
</dbReference>